<proteinExistence type="predicted"/>
<evidence type="ECO:0000259" key="2">
    <source>
        <dbReference type="Pfam" id="PF12697"/>
    </source>
</evidence>
<dbReference type="Proteomes" id="UP000550260">
    <property type="component" value="Unassembled WGS sequence"/>
</dbReference>
<name>A0A8E1W6H2_9PSEU</name>
<dbReference type="InterPro" id="IPR050266">
    <property type="entry name" value="AB_hydrolase_sf"/>
</dbReference>
<dbReference type="AlphaFoldDB" id="A0A8E1W6H2"/>
<dbReference type="GO" id="GO:0016787">
    <property type="term" value="F:hydrolase activity"/>
    <property type="evidence" value="ECO:0007669"/>
    <property type="project" value="UniProtKB-KW"/>
</dbReference>
<protein>
    <submittedName>
        <fullName evidence="3">Alpha/beta fold hydrolase</fullName>
    </submittedName>
</protein>
<comment type="caution">
    <text evidence="3">The sequence shown here is derived from an EMBL/GenBank/DDBJ whole genome shotgun (WGS) entry which is preliminary data.</text>
</comment>
<dbReference type="GO" id="GO:0016020">
    <property type="term" value="C:membrane"/>
    <property type="evidence" value="ECO:0007669"/>
    <property type="project" value="TreeGrafter"/>
</dbReference>
<accession>A0A8E1W6H2</accession>
<keyword evidence="1 3" id="KW-0378">Hydrolase</keyword>
<dbReference type="InterPro" id="IPR000073">
    <property type="entry name" value="AB_hydrolase_1"/>
</dbReference>
<sequence length="275" mass="28439">MAQHVRRSARGRSGRLSYLDWPGTGVPVLFLHPVNTAAAVWTDVVAALGGPRRALAVDYRAHGRSDPGGPYLPVDYAADAVAVLDAAGVERAHLVCGSIGGAVAVELAAAAPERVASIAAFGAALRVGWAADALDEAEKALRALGVREWFTRHGGEILGPRSRPDAAARLVELASGGRDGDRATDTVVRVLRSTFGDADSRPAAAVVAADPPPARVFVGSHDPTCPPPRARELAAGLNAEVRMLDGIGHLPMLEDPAATAAAVKEFHASAETGNR</sequence>
<dbReference type="Pfam" id="PF12697">
    <property type="entry name" value="Abhydrolase_6"/>
    <property type="match status" value="1"/>
</dbReference>
<dbReference type="PANTHER" id="PTHR43798:SF31">
    <property type="entry name" value="AB HYDROLASE SUPERFAMILY PROTEIN YCLE"/>
    <property type="match status" value="1"/>
</dbReference>
<feature type="domain" description="AB hydrolase-1" evidence="2">
    <location>
        <begin position="28"/>
        <end position="262"/>
    </location>
</feature>
<dbReference type="EMBL" id="JACJHR010000095">
    <property type="protein sequence ID" value="MBB2505224.1"/>
    <property type="molecule type" value="Genomic_DNA"/>
</dbReference>
<evidence type="ECO:0000313" key="4">
    <source>
        <dbReference type="Proteomes" id="UP000550260"/>
    </source>
</evidence>
<gene>
    <name evidence="3" type="ORF">H5411_39610</name>
</gene>
<dbReference type="SUPFAM" id="SSF53474">
    <property type="entry name" value="alpha/beta-Hydrolases"/>
    <property type="match status" value="1"/>
</dbReference>
<dbReference type="PANTHER" id="PTHR43798">
    <property type="entry name" value="MONOACYLGLYCEROL LIPASE"/>
    <property type="match status" value="1"/>
</dbReference>
<reference evidence="3 4" key="1">
    <citation type="submission" date="2020-08" db="EMBL/GenBank/DDBJ databases">
        <title>Amycolatopsis echigonensis JCM 21831.</title>
        <authorList>
            <person name="Tedsree N."/>
            <person name="Kuncharoen N."/>
            <person name="Likhitwitayawuid K."/>
            <person name="Tanasupawat S."/>
        </authorList>
    </citation>
    <scope>NUCLEOTIDE SEQUENCE [LARGE SCALE GENOMIC DNA]</scope>
    <source>
        <strain evidence="3 4">JCM 21831</strain>
    </source>
</reference>
<evidence type="ECO:0000256" key="1">
    <source>
        <dbReference type="ARBA" id="ARBA00022801"/>
    </source>
</evidence>
<evidence type="ECO:0000313" key="3">
    <source>
        <dbReference type="EMBL" id="MBB2505224.1"/>
    </source>
</evidence>
<organism evidence="3 4">
    <name type="scientific">Amycolatopsis echigonensis</name>
    <dbReference type="NCBI Taxonomy" id="2576905"/>
    <lineage>
        <taxon>Bacteria</taxon>
        <taxon>Bacillati</taxon>
        <taxon>Actinomycetota</taxon>
        <taxon>Actinomycetes</taxon>
        <taxon>Pseudonocardiales</taxon>
        <taxon>Pseudonocardiaceae</taxon>
        <taxon>Amycolatopsis</taxon>
    </lineage>
</organism>
<dbReference type="RefSeq" id="WP_183126766.1">
    <property type="nucleotide sequence ID" value="NZ_JACJHR010000095.1"/>
</dbReference>
<dbReference type="Gene3D" id="3.40.50.1820">
    <property type="entry name" value="alpha/beta hydrolase"/>
    <property type="match status" value="1"/>
</dbReference>
<dbReference type="InterPro" id="IPR029058">
    <property type="entry name" value="AB_hydrolase_fold"/>
</dbReference>